<dbReference type="InterPro" id="IPR042075">
    <property type="entry name" value="KorB_DNA-db"/>
</dbReference>
<evidence type="ECO:0000313" key="5">
    <source>
        <dbReference type="Proteomes" id="UP000529637"/>
    </source>
</evidence>
<dbReference type="PANTHER" id="PTHR33375">
    <property type="entry name" value="CHROMOSOME-PARTITIONING PROTEIN PARB-RELATED"/>
    <property type="match status" value="1"/>
</dbReference>
<accession>A0A7Y6TZ91</accession>
<organism evidence="4 5">
    <name type="scientific">Piscinibacter koreensis</name>
    <dbReference type="NCBI Taxonomy" id="2742824"/>
    <lineage>
        <taxon>Bacteria</taxon>
        <taxon>Pseudomonadati</taxon>
        <taxon>Pseudomonadota</taxon>
        <taxon>Betaproteobacteria</taxon>
        <taxon>Burkholderiales</taxon>
        <taxon>Sphaerotilaceae</taxon>
        <taxon>Piscinibacter</taxon>
    </lineage>
</organism>
<dbReference type="SUPFAM" id="SSF110849">
    <property type="entry name" value="ParB/Sulfiredoxin"/>
    <property type="match status" value="1"/>
</dbReference>
<dbReference type="CDD" id="cd16398">
    <property type="entry name" value="KorB_N_like"/>
    <property type="match status" value="1"/>
</dbReference>
<dbReference type="GO" id="GO:0003677">
    <property type="term" value="F:DNA binding"/>
    <property type="evidence" value="ECO:0007669"/>
    <property type="project" value="InterPro"/>
</dbReference>
<name>A0A7Y6TZ91_9BURK</name>
<dbReference type="Proteomes" id="UP000529637">
    <property type="component" value="Unassembled WGS sequence"/>
</dbReference>
<dbReference type="InterPro" id="IPR013741">
    <property type="entry name" value="KorB_domain"/>
</dbReference>
<gene>
    <name evidence="4" type="ORF">HQN59_25475</name>
</gene>
<dbReference type="GO" id="GO:0007059">
    <property type="term" value="P:chromosome segregation"/>
    <property type="evidence" value="ECO:0007669"/>
    <property type="project" value="TreeGrafter"/>
</dbReference>
<comment type="caution">
    <text evidence="4">The sequence shown here is derived from an EMBL/GenBank/DDBJ whole genome shotgun (WGS) entry which is preliminary data.</text>
</comment>
<evidence type="ECO:0000256" key="2">
    <source>
        <dbReference type="SAM" id="MobiDB-lite"/>
    </source>
</evidence>
<dbReference type="InterPro" id="IPR036086">
    <property type="entry name" value="ParB/Sulfiredoxin_sf"/>
</dbReference>
<evidence type="ECO:0000313" key="4">
    <source>
        <dbReference type="EMBL" id="NUZ09094.1"/>
    </source>
</evidence>
<dbReference type="AlphaFoldDB" id="A0A7Y6TZ91"/>
<dbReference type="RefSeq" id="WP_176071948.1">
    <property type="nucleotide sequence ID" value="NZ_JABWMJ010000028.1"/>
</dbReference>
<dbReference type="PANTHER" id="PTHR33375:SF1">
    <property type="entry name" value="CHROMOSOME-PARTITIONING PROTEIN PARB-RELATED"/>
    <property type="match status" value="1"/>
</dbReference>
<dbReference type="Pfam" id="PF08535">
    <property type="entry name" value="KorB"/>
    <property type="match status" value="1"/>
</dbReference>
<evidence type="ECO:0000259" key="3">
    <source>
        <dbReference type="SMART" id="SM00470"/>
    </source>
</evidence>
<dbReference type="GO" id="GO:0005694">
    <property type="term" value="C:chromosome"/>
    <property type="evidence" value="ECO:0007669"/>
    <property type="project" value="TreeGrafter"/>
</dbReference>
<dbReference type="InterPro" id="IPR050336">
    <property type="entry name" value="Chromosome_partition/occlusion"/>
</dbReference>
<dbReference type="Gene3D" id="3.90.1530.30">
    <property type="match status" value="1"/>
</dbReference>
<dbReference type="Gene3D" id="6.10.250.140">
    <property type="match status" value="1"/>
</dbReference>
<reference evidence="4 5" key="1">
    <citation type="submission" date="2020-06" db="EMBL/GenBank/DDBJ databases">
        <title>Schlegella sp. ID0723 isolated from air conditioner.</title>
        <authorList>
            <person name="Kim D.Y."/>
            <person name="Kim D.-U."/>
        </authorList>
    </citation>
    <scope>NUCLEOTIDE SEQUENCE [LARGE SCALE GENOMIC DNA]</scope>
    <source>
        <strain evidence="4 5">ID0723</strain>
    </source>
</reference>
<dbReference type="SUPFAM" id="SSF109709">
    <property type="entry name" value="KorB DNA-binding domain-like"/>
    <property type="match status" value="1"/>
</dbReference>
<dbReference type="EMBL" id="JABWMJ010000028">
    <property type="protein sequence ID" value="NUZ09094.1"/>
    <property type="molecule type" value="Genomic_DNA"/>
</dbReference>
<comment type="similarity">
    <text evidence="1">Belongs to the ParB family.</text>
</comment>
<protein>
    <submittedName>
        <fullName evidence="4">ParB/RepB/Spo0J family partition protein</fullName>
    </submittedName>
</protein>
<keyword evidence="5" id="KW-1185">Reference proteome</keyword>
<sequence>MPLRLDDLAALDTPIVQSGQPLMLPIDSIDEDPEQPRREFDAHALQELAQTVRERGVKQPISVRPNAHAEGRWLLNFGARRLRASRLAGLTEVPAFIDCTGDSYDQMVENEQREALRPLEVSLFVQRRLQAGDSQAEIARRLGRSRQYVTLARALIEPPEWLMQAYRDGRCTSMTELYELRRLYGDYPERVEAWARSKDHITREDLPSLRAQLEEAESPTLTPNTSPEHEPNPVDESPSTEPAAAGKSLRLARGRPQVSQRLHVEMDGVDYQLVVTAAPTKEGHLYVRPLAGGPRMSAPAASLKLLGFVAG</sequence>
<feature type="domain" description="ParB-like N-terminal" evidence="3">
    <location>
        <begin position="22"/>
        <end position="116"/>
    </location>
</feature>
<proteinExistence type="inferred from homology"/>
<dbReference type="InterPro" id="IPR003115">
    <property type="entry name" value="ParB_N"/>
</dbReference>
<dbReference type="Gene3D" id="1.10.10.730">
    <property type="entry name" value="KorB DNA-binding domain"/>
    <property type="match status" value="1"/>
</dbReference>
<dbReference type="InterPro" id="IPR004437">
    <property type="entry name" value="ParB/RepB/Spo0J"/>
</dbReference>
<dbReference type="Pfam" id="PF02195">
    <property type="entry name" value="ParB_N"/>
    <property type="match status" value="1"/>
</dbReference>
<evidence type="ECO:0000256" key="1">
    <source>
        <dbReference type="ARBA" id="ARBA00006295"/>
    </source>
</evidence>
<feature type="region of interest" description="Disordered" evidence="2">
    <location>
        <begin position="214"/>
        <end position="256"/>
    </location>
</feature>
<dbReference type="NCBIfam" id="TIGR00180">
    <property type="entry name" value="parB_part"/>
    <property type="match status" value="1"/>
</dbReference>
<dbReference type="SMART" id="SM00470">
    <property type="entry name" value="ParB"/>
    <property type="match status" value="1"/>
</dbReference>